<gene>
    <name evidence="8" type="ORF">MNBD_GAMMA14-1549</name>
</gene>
<dbReference type="InterPro" id="IPR014777">
    <property type="entry name" value="4pyrrole_Mease_sub1"/>
</dbReference>
<dbReference type="GO" id="GO:0006364">
    <property type="term" value="P:rRNA processing"/>
    <property type="evidence" value="ECO:0007669"/>
    <property type="project" value="UniProtKB-KW"/>
</dbReference>
<proteinExistence type="inferred from homology"/>
<keyword evidence="4 8" id="KW-0808">Transferase</keyword>
<dbReference type="CDD" id="cd11648">
    <property type="entry name" value="RsmI"/>
    <property type="match status" value="1"/>
</dbReference>
<dbReference type="InterPro" id="IPR035996">
    <property type="entry name" value="4pyrrol_Methylase_sf"/>
</dbReference>
<evidence type="ECO:0000256" key="1">
    <source>
        <dbReference type="ARBA" id="ARBA00022490"/>
    </source>
</evidence>
<dbReference type="PANTHER" id="PTHR46111">
    <property type="entry name" value="RIBOSOMAL RNA SMALL SUBUNIT METHYLTRANSFERASE I"/>
    <property type="match status" value="1"/>
</dbReference>
<dbReference type="PANTHER" id="PTHR46111:SF1">
    <property type="entry name" value="RIBOSOMAL RNA SMALL SUBUNIT METHYLTRANSFERASE I"/>
    <property type="match status" value="1"/>
</dbReference>
<name>A0A3B0ZNX8_9ZZZZ</name>
<dbReference type="InterPro" id="IPR014776">
    <property type="entry name" value="4pyrrole_Mease_sub2"/>
</dbReference>
<dbReference type="HAMAP" id="MF_01877">
    <property type="entry name" value="16SrRNA_methyltr_I"/>
    <property type="match status" value="1"/>
</dbReference>
<dbReference type="InterPro" id="IPR008189">
    <property type="entry name" value="rRNA_ssu_MeTfrase_I"/>
</dbReference>
<dbReference type="SUPFAM" id="SSF53790">
    <property type="entry name" value="Tetrapyrrole methylase"/>
    <property type="match status" value="1"/>
</dbReference>
<evidence type="ECO:0000259" key="7">
    <source>
        <dbReference type="Pfam" id="PF23016"/>
    </source>
</evidence>
<evidence type="ECO:0000259" key="6">
    <source>
        <dbReference type="Pfam" id="PF00590"/>
    </source>
</evidence>
<dbReference type="EMBL" id="UOFM01000462">
    <property type="protein sequence ID" value="VAW82316.1"/>
    <property type="molecule type" value="Genomic_DNA"/>
</dbReference>
<dbReference type="EC" id="2.1.1.198" evidence="8"/>
<organism evidence="8">
    <name type="scientific">hydrothermal vent metagenome</name>
    <dbReference type="NCBI Taxonomy" id="652676"/>
    <lineage>
        <taxon>unclassified sequences</taxon>
        <taxon>metagenomes</taxon>
        <taxon>ecological metagenomes</taxon>
    </lineage>
</organism>
<dbReference type="PROSITE" id="PS01296">
    <property type="entry name" value="RSMI"/>
    <property type="match status" value="1"/>
</dbReference>
<protein>
    <submittedName>
        <fullName evidence="8">16S rRNA (Cytidine(1402)-2'-O)-methyltransferase</fullName>
        <ecNumber evidence="8">2.1.1.198</ecNumber>
    </submittedName>
</protein>
<dbReference type="NCBIfam" id="TIGR00096">
    <property type="entry name" value="16S rRNA (cytidine(1402)-2'-O)-methyltransferase"/>
    <property type="match status" value="1"/>
</dbReference>
<dbReference type="InterPro" id="IPR053910">
    <property type="entry name" value="RsmI_HTH"/>
</dbReference>
<keyword evidence="2" id="KW-0698">rRNA processing</keyword>
<dbReference type="GO" id="GO:0008168">
    <property type="term" value="F:methyltransferase activity"/>
    <property type="evidence" value="ECO:0007669"/>
    <property type="project" value="UniProtKB-KW"/>
</dbReference>
<dbReference type="Gene3D" id="3.30.950.10">
    <property type="entry name" value="Methyltransferase, Cobalt-precorrin-4 Transmethylase, Domain 2"/>
    <property type="match status" value="1"/>
</dbReference>
<feature type="domain" description="Tetrapyrrole methylase" evidence="6">
    <location>
        <begin position="12"/>
        <end position="212"/>
    </location>
</feature>
<accession>A0A3B0ZNX8</accession>
<dbReference type="FunFam" id="3.40.1010.10:FF:000002">
    <property type="entry name" value="Ribosomal RNA small subunit methyltransferase I"/>
    <property type="match status" value="1"/>
</dbReference>
<dbReference type="AlphaFoldDB" id="A0A3B0ZNX8"/>
<feature type="domain" description="RsmI HTH" evidence="7">
    <location>
        <begin position="241"/>
        <end position="285"/>
    </location>
</feature>
<evidence type="ECO:0000256" key="3">
    <source>
        <dbReference type="ARBA" id="ARBA00022603"/>
    </source>
</evidence>
<sequence length="288" mass="31644">MMEPDQIAGSGTLYVVATPIGHLGDISARAIEVLKQVDRIAAEDTRHSGRLMQHFAIQTPMLAFHEHNERNAAPGLIEQLKAGQSIALISDAGTPLISDPGFNLVRLARQSGVRVVPIPGPSALICALSASGLATDRFVFEGFLSSKSTSRHNRLEQLAREPRTLVFYESSHRIVDCLTDMVVVFGASRHAVLARELTKQFETIRQDELGALQQWVEADSHQQKGEIVLLVEGWSQPDDDSLTADAERILRVLMEELPVRTAAKLAARLTGLNKRDLYDRGVVLKKSV</sequence>
<evidence type="ECO:0000256" key="4">
    <source>
        <dbReference type="ARBA" id="ARBA00022679"/>
    </source>
</evidence>
<dbReference type="InterPro" id="IPR000878">
    <property type="entry name" value="4pyrrol_Mease"/>
</dbReference>
<evidence type="ECO:0000313" key="8">
    <source>
        <dbReference type="EMBL" id="VAW82316.1"/>
    </source>
</evidence>
<reference evidence="8" key="1">
    <citation type="submission" date="2018-06" db="EMBL/GenBank/DDBJ databases">
        <authorList>
            <person name="Zhirakovskaya E."/>
        </authorList>
    </citation>
    <scope>NUCLEOTIDE SEQUENCE</scope>
</reference>
<dbReference type="Pfam" id="PF00590">
    <property type="entry name" value="TP_methylase"/>
    <property type="match status" value="1"/>
</dbReference>
<keyword evidence="5" id="KW-0949">S-adenosyl-L-methionine</keyword>
<dbReference type="Gene3D" id="3.40.1010.10">
    <property type="entry name" value="Cobalt-precorrin-4 Transmethylase, Domain 1"/>
    <property type="match status" value="1"/>
</dbReference>
<keyword evidence="1" id="KW-0963">Cytoplasm</keyword>
<keyword evidence="3 8" id="KW-0489">Methyltransferase</keyword>
<dbReference type="Pfam" id="PF23016">
    <property type="entry name" value="RsmI_C"/>
    <property type="match status" value="1"/>
</dbReference>
<dbReference type="PIRSF" id="PIRSF005917">
    <property type="entry name" value="MTase_YraL"/>
    <property type="match status" value="1"/>
</dbReference>
<dbReference type="GO" id="GO:0032259">
    <property type="term" value="P:methylation"/>
    <property type="evidence" value="ECO:0007669"/>
    <property type="project" value="UniProtKB-KW"/>
</dbReference>
<evidence type="ECO:0000256" key="2">
    <source>
        <dbReference type="ARBA" id="ARBA00022552"/>
    </source>
</evidence>
<dbReference type="FunFam" id="3.30.950.10:FF:000002">
    <property type="entry name" value="Ribosomal RNA small subunit methyltransferase I"/>
    <property type="match status" value="1"/>
</dbReference>
<evidence type="ECO:0000256" key="5">
    <source>
        <dbReference type="ARBA" id="ARBA00022691"/>
    </source>
</evidence>
<dbReference type="InterPro" id="IPR018063">
    <property type="entry name" value="SAM_MeTrfase_RsmI_CS"/>
</dbReference>